<dbReference type="UniPathway" id="UPA00031">
    <property type="reaction ID" value="UER00012"/>
</dbReference>
<evidence type="ECO:0000256" key="11">
    <source>
        <dbReference type="HAMAP-Rule" id="MF_01023"/>
    </source>
</evidence>
<evidence type="ECO:0000256" key="10">
    <source>
        <dbReference type="ARBA" id="ARBA00047481"/>
    </source>
</evidence>
<dbReference type="InParanoid" id="A0A2U3MX70"/>
<dbReference type="InterPro" id="IPR050106">
    <property type="entry name" value="HistidinolP_aminotransfase"/>
</dbReference>
<dbReference type="InterPro" id="IPR004839">
    <property type="entry name" value="Aminotransferase_I/II_large"/>
</dbReference>
<dbReference type="InterPro" id="IPR015424">
    <property type="entry name" value="PyrdxlP-dep_Trfase"/>
</dbReference>
<evidence type="ECO:0000256" key="4">
    <source>
        <dbReference type="ARBA" id="ARBA00011738"/>
    </source>
</evidence>
<dbReference type="CDD" id="cd00609">
    <property type="entry name" value="AAT_like"/>
    <property type="match status" value="1"/>
</dbReference>
<dbReference type="GO" id="GO:0004400">
    <property type="term" value="F:histidinol-phosphate transaminase activity"/>
    <property type="evidence" value="ECO:0007669"/>
    <property type="project" value="UniProtKB-UniRule"/>
</dbReference>
<dbReference type="SUPFAM" id="SSF53383">
    <property type="entry name" value="PLP-dependent transferases"/>
    <property type="match status" value="1"/>
</dbReference>
<name>A0A2U3MX70_9GAMM</name>
<evidence type="ECO:0000259" key="12">
    <source>
        <dbReference type="Pfam" id="PF00155"/>
    </source>
</evidence>
<comment type="similarity">
    <text evidence="3 11">Belongs to the class-II pyridoxal-phosphate-dependent aminotransferase family. Histidinol-phosphate aminotransferase subfamily.</text>
</comment>
<dbReference type="HAMAP" id="MF_01023">
    <property type="entry name" value="HisC_aminotrans_2"/>
    <property type="match status" value="1"/>
</dbReference>
<keyword evidence="8 11" id="KW-0663">Pyridoxal phosphate</keyword>
<keyword evidence="6 11" id="KW-0028">Amino-acid biosynthesis</keyword>
<evidence type="ECO:0000256" key="7">
    <source>
        <dbReference type="ARBA" id="ARBA00022679"/>
    </source>
</evidence>
<dbReference type="NCBIfam" id="TIGR01141">
    <property type="entry name" value="hisC"/>
    <property type="match status" value="1"/>
</dbReference>
<dbReference type="InterPro" id="IPR005861">
    <property type="entry name" value="HisP_aminotrans"/>
</dbReference>
<proteinExistence type="inferred from homology"/>
<sequence length="379" mass="42955">MMSVNNDVDTLLRKEIHHLPNYDSGLEPEKLKTRFNLENIIKLSTNENPLGISPKVLDYLNDHVNVLGQYPDPESKVLKQKLAEKLGVKTAQIVIGNGSENILEMLCQTFLNQGDQVITQSPCFGLYEIFPLMMGAKIHKVLNDDSFKVDLDTWLYALKQFTPVKMLLLSNPSNPAGNIFSQTQLLQLIQTLSDDTLLVLDEAYYEYAVANDAYPADSISLLQEHAGCPWIVLRTFSKAYALAGLRVGYGIASDLKIIEALNKVRTPYNINFLAQKAAEAAMDDADFLQKSVKHVLHEREKLQSSLSRQRVFYVPSDANFLFIKTNKLATEISGELNKNGIIVKPWKERGYENYMRVSIGLEKENKIFEETFFRIINML</sequence>
<feature type="domain" description="Aminotransferase class I/classII large" evidence="12">
    <location>
        <begin position="39"/>
        <end position="365"/>
    </location>
</feature>
<dbReference type="InterPro" id="IPR015421">
    <property type="entry name" value="PyrdxlP-dep_Trfase_major"/>
</dbReference>
<keyword evidence="14" id="KW-1185">Reference proteome</keyword>
<evidence type="ECO:0000256" key="8">
    <source>
        <dbReference type="ARBA" id="ARBA00022898"/>
    </source>
</evidence>
<comment type="cofactor">
    <cofactor evidence="1 11">
        <name>pyridoxal 5'-phosphate</name>
        <dbReference type="ChEBI" id="CHEBI:597326"/>
    </cofactor>
</comment>
<accession>A0A2U3MX70</accession>
<dbReference type="AlphaFoldDB" id="A0A2U3MX70"/>
<comment type="catalytic activity">
    <reaction evidence="10 11">
        <text>L-histidinol phosphate + 2-oxoglutarate = 3-(imidazol-4-yl)-2-oxopropyl phosphate + L-glutamate</text>
        <dbReference type="Rhea" id="RHEA:23744"/>
        <dbReference type="ChEBI" id="CHEBI:16810"/>
        <dbReference type="ChEBI" id="CHEBI:29985"/>
        <dbReference type="ChEBI" id="CHEBI:57766"/>
        <dbReference type="ChEBI" id="CHEBI:57980"/>
        <dbReference type="EC" id="2.6.1.9"/>
    </reaction>
</comment>
<evidence type="ECO:0000256" key="6">
    <source>
        <dbReference type="ARBA" id="ARBA00022605"/>
    </source>
</evidence>
<keyword evidence="7 11" id="KW-0808">Transferase</keyword>
<evidence type="ECO:0000256" key="3">
    <source>
        <dbReference type="ARBA" id="ARBA00007970"/>
    </source>
</evidence>
<dbReference type="EC" id="2.6.1.9" evidence="11"/>
<dbReference type="InterPro" id="IPR015422">
    <property type="entry name" value="PyrdxlP-dep_Trfase_small"/>
</dbReference>
<dbReference type="GO" id="GO:0030170">
    <property type="term" value="F:pyridoxal phosphate binding"/>
    <property type="evidence" value="ECO:0007669"/>
    <property type="project" value="InterPro"/>
</dbReference>
<dbReference type="RefSeq" id="WP_121973534.1">
    <property type="nucleotide sequence ID" value="NZ_OOGT01000038.1"/>
</dbReference>
<evidence type="ECO:0000313" key="13">
    <source>
        <dbReference type="EMBL" id="SPL70032.1"/>
    </source>
</evidence>
<dbReference type="Gene3D" id="3.40.640.10">
    <property type="entry name" value="Type I PLP-dependent aspartate aminotransferase-like (Major domain)"/>
    <property type="match status" value="1"/>
</dbReference>
<keyword evidence="5 11" id="KW-0032">Aminotransferase</keyword>
<protein>
    <recommendedName>
        <fullName evidence="11">Histidinol-phosphate aminotransferase</fullName>
        <ecNumber evidence="11">2.6.1.9</ecNumber>
    </recommendedName>
    <alternativeName>
        <fullName evidence="11">Imidazole acetol-phosphate transaminase</fullName>
    </alternativeName>
</protein>
<dbReference type="PANTHER" id="PTHR43643:SF6">
    <property type="entry name" value="HISTIDINOL-PHOSPHATE AMINOTRANSFERASE"/>
    <property type="match status" value="1"/>
</dbReference>
<reference evidence="14" key="1">
    <citation type="submission" date="2018-03" db="EMBL/GenBank/DDBJ databases">
        <authorList>
            <person name="Blom J."/>
        </authorList>
    </citation>
    <scope>NUCLEOTIDE SEQUENCE [LARGE SCALE GENOMIC DNA]</scope>
    <source>
        <strain evidence="14">KPC-SM-21</strain>
    </source>
</reference>
<dbReference type="Pfam" id="PF00155">
    <property type="entry name" value="Aminotran_1_2"/>
    <property type="match status" value="1"/>
</dbReference>
<comment type="pathway">
    <text evidence="2 11">Amino-acid biosynthesis; L-histidine biosynthesis; L-histidine from 5-phospho-alpha-D-ribose 1-diphosphate: step 7/9.</text>
</comment>
<gene>
    <name evidence="13" type="primary">hisC2</name>
    <name evidence="11" type="synonym">hisC</name>
    <name evidence="13" type="ORF">KPC_1210</name>
</gene>
<dbReference type="EMBL" id="OOGT01000038">
    <property type="protein sequence ID" value="SPL70032.1"/>
    <property type="molecule type" value="Genomic_DNA"/>
</dbReference>
<keyword evidence="9 11" id="KW-0368">Histidine biosynthesis</keyword>
<evidence type="ECO:0000256" key="9">
    <source>
        <dbReference type="ARBA" id="ARBA00023102"/>
    </source>
</evidence>
<feature type="modified residue" description="N6-(pyridoxal phosphate)lysine" evidence="11">
    <location>
        <position position="238"/>
    </location>
</feature>
<evidence type="ECO:0000256" key="5">
    <source>
        <dbReference type="ARBA" id="ARBA00022576"/>
    </source>
</evidence>
<dbReference type="InterPro" id="IPR001917">
    <property type="entry name" value="Aminotrans_II_pyridoxalP_BS"/>
</dbReference>
<evidence type="ECO:0000256" key="2">
    <source>
        <dbReference type="ARBA" id="ARBA00005011"/>
    </source>
</evidence>
<evidence type="ECO:0000256" key="1">
    <source>
        <dbReference type="ARBA" id="ARBA00001933"/>
    </source>
</evidence>
<dbReference type="GO" id="GO:0000105">
    <property type="term" value="P:L-histidine biosynthetic process"/>
    <property type="evidence" value="ECO:0007669"/>
    <property type="project" value="UniProtKB-UniRule"/>
</dbReference>
<organism evidence="13 14">
    <name type="scientific">Acinetobacter stercoris</name>
    <dbReference type="NCBI Taxonomy" id="2126983"/>
    <lineage>
        <taxon>Bacteria</taxon>
        <taxon>Pseudomonadati</taxon>
        <taxon>Pseudomonadota</taxon>
        <taxon>Gammaproteobacteria</taxon>
        <taxon>Moraxellales</taxon>
        <taxon>Moraxellaceae</taxon>
        <taxon>Acinetobacter</taxon>
    </lineage>
</organism>
<dbReference type="PANTHER" id="PTHR43643">
    <property type="entry name" value="HISTIDINOL-PHOSPHATE AMINOTRANSFERASE 2"/>
    <property type="match status" value="1"/>
</dbReference>
<dbReference type="Proteomes" id="UP000245974">
    <property type="component" value="Unassembled WGS sequence"/>
</dbReference>
<evidence type="ECO:0000313" key="14">
    <source>
        <dbReference type="Proteomes" id="UP000245974"/>
    </source>
</evidence>
<dbReference type="Gene3D" id="3.90.1150.10">
    <property type="entry name" value="Aspartate Aminotransferase, domain 1"/>
    <property type="match status" value="1"/>
</dbReference>
<dbReference type="PROSITE" id="PS00599">
    <property type="entry name" value="AA_TRANSFER_CLASS_2"/>
    <property type="match status" value="1"/>
</dbReference>
<comment type="subunit">
    <text evidence="4 11">Homodimer.</text>
</comment>
<dbReference type="OrthoDB" id="9813612at2"/>